<evidence type="ECO:0000313" key="9">
    <source>
        <dbReference type="EMBL" id="GAX73391.1"/>
    </source>
</evidence>
<dbReference type="GO" id="GO:0004383">
    <property type="term" value="F:guanylate cyclase activity"/>
    <property type="evidence" value="ECO:0007669"/>
    <property type="project" value="TreeGrafter"/>
</dbReference>
<evidence type="ECO:0000256" key="3">
    <source>
        <dbReference type="ARBA" id="ARBA00022741"/>
    </source>
</evidence>
<feature type="compositionally biased region" description="Polar residues" evidence="7">
    <location>
        <begin position="1717"/>
        <end position="1736"/>
    </location>
</feature>
<accession>A0A250WRH1</accession>
<feature type="domain" description="Guanylate cyclase" evidence="8">
    <location>
        <begin position="1386"/>
        <end position="1531"/>
    </location>
</feature>
<feature type="region of interest" description="Disordered" evidence="7">
    <location>
        <begin position="1717"/>
        <end position="1753"/>
    </location>
</feature>
<dbReference type="Gene3D" id="3.30.70.1230">
    <property type="entry name" value="Nucleotide cyclase"/>
    <property type="match status" value="1"/>
</dbReference>
<feature type="region of interest" description="Disordered" evidence="7">
    <location>
        <begin position="971"/>
        <end position="1001"/>
    </location>
</feature>
<keyword evidence="3" id="KW-0547">Nucleotide-binding</keyword>
<dbReference type="InterPro" id="IPR001054">
    <property type="entry name" value="A/G_cyclase"/>
</dbReference>
<reference evidence="9 10" key="1">
    <citation type="submission" date="2017-08" db="EMBL/GenBank/DDBJ databases">
        <title>Acidophilic green algal genome provides insights into adaptation to an acidic environment.</title>
        <authorList>
            <person name="Hirooka S."/>
            <person name="Hirose Y."/>
            <person name="Kanesaki Y."/>
            <person name="Higuchi S."/>
            <person name="Fujiwara T."/>
            <person name="Onuma R."/>
            <person name="Era A."/>
            <person name="Ohbayashi R."/>
            <person name="Uzuka A."/>
            <person name="Nozaki H."/>
            <person name="Yoshikawa H."/>
            <person name="Miyagishima S.Y."/>
        </authorList>
    </citation>
    <scope>NUCLEOTIDE SEQUENCE [LARGE SCALE GENOMIC DNA]</scope>
    <source>
        <strain evidence="9 10">NIES-2499</strain>
    </source>
</reference>
<feature type="region of interest" description="Disordered" evidence="7">
    <location>
        <begin position="403"/>
        <end position="435"/>
    </location>
</feature>
<dbReference type="SMART" id="SM00044">
    <property type="entry name" value="CYCc"/>
    <property type="match status" value="1"/>
</dbReference>
<sequence length="1926" mass="206649">MVNCFLAHCFLPPSKTAEQSPPNIVKDSKHESDRYLAGSSVTEMSEPVASVPTEPLSSEINTSVFRASPQSLPSSSIPSLWAKEYMRSPHQHPPPFPLMQLSQQESIRPFALINLYPAICALSKSTLTTDDVDNAHADIILQVDGLGHLRSICQRDIDPHAHDASFLSYFSVASLYPSDDGIRQMTAEEYTTQILKINSQDPRLGLMLAMGCMALQNKQRYSETFEIAKTDGHNGINMAFDFNRLQIQTVLWEDKTIGRPPQPALLVRHLQATAMIGDDASPQHTQSLQATKQYFASVHTSPSTPAPALPLSPIVSRGTAPTPPLSPLSPPPISVQLSLVDQVPAMVTLCCLQGHVLYQNLNSLQYYGDRRIPVSINSSSASLLSLLLGPTMAAEVLQALTSQQLPSNSPSSPVMEPPSNSPSSPVMEPPSAASVQSANTTVTACAPQRGVGIQLPLQWKKVVIVPPPMSGESNQQTASASMPPAALSDAHEAVPSSLSKAFLTTSHDHDGHRLDTKHTMPLLLDALKDIGSGSKSVGLDRNATVTSSTIEQDSSQQQQQQQRWQTLRTSFQFPNVHTASESSFYQGTCPPFPVKQSSSAEPGSNMNNPDHGFIAEDPVHEDNCKVPDSAPPASVSTQPASLPCFRRSASLARSFLATMDEIMVVPEQVLPEPAACTAGYRMEQDGQQTGFLAAASLIEISSNMAIESPSTSSSSSSSSSFALKVAPGAQLLPLASKQYQSVFHQGPSAADLTAPKRIQHHSAGQDSNLVLDRSTAGDLYATQGATIAVAAAHEDGENGPKDDSSPLSKFQLTRSMMAFKQMKAAAAAAAAAPTGAMKGNSSISGARQRRPPNRNMTMAVLSHKASSSSPKNVPQLFGRQNSSLLGERGVESSNCALQAEPRHQHLLSSSSYLDLYSGSMKCLPPSHSAKLPLQPPLFAKAHLLRYASDLTTLGETLPIDGSHLVTHFVPSPGNNESIKANDTPMKQSATSVSSSQQHAGGDDFKLMGQAVGHVMHSSAFTASAADEKDTLQRDLEAVAKNGKSSPGLPGPLVTRSSNDAHYNQSHLEDSRLSLCVGRSGEVRFSEDMAVLLRGTVLQTEMLDSSTPQLLSMAVTATGSESTTAEPINTSAPLHHTPSLQNEVSPVVNSTSSPLEKSSPSMCDDSHEGGAESKKGARMPPRNNIPSQSASDLTATVSLATIRAIPRSRSETNLSSAPEAFRTQWQDPCSNPLPRASRLSHASAPFLRTSSNHSKIAATNLSVKQLVQTLLRSRSSFSITTASERNSQNALLAEEHEHEQPMACWHEVQAQLIDDPFHAGDLAILLVQTDVTARMQMETTLADMSEGQLSLLSTIFPRHVVEHLSLTDLSALPSHFGSLARSHDDVTILFLDIVGFTAMSQKVSPSSILVFLNQLFTMFDFLADLHEVQKVDTAGDCYIAAAGISYTRDNNGFFEVRSGASNADAAANAQRMFAFSQDVLRCAREVLMPHNGLPVSVRVGLHTGSCVSGLVGTKVPKFSLFGDAINTASRMESTGVEGCIQASSSTFKLLSQSPSIIHPEGGLGPQSETNPSWDFNASCWRATGGIEVKGKGCMETYVWRPSEKEFYDRPAPGVVQEVLNIVRHDHSSAQTRRSSALESHDLGLPNQQMTADNQHVIALQARTAEAMDSVLPEINTPAFAAENMVLDKALPRVEVKGLEITQHCNAVGVEGRELTGQDTALSQRNVTPRVSIQGSVDSQRERSSHDSSTPGTSVPKYLLNYGLRLMLQNIQSHNPLHQNPQSHLKRKGQADLTADVADPLKIACWSEEERRAGAVPLQTCSQDLPGSAPESKGLMYCRSPSGSRSLRERASRVLGRVSSLTSSPRRASLVDVGVGIAWEASRLRPHDRVMAVRASYGSRCSSSGTVRSHEGGGRGGVDSDSEMMMKL</sequence>
<dbReference type="PROSITE" id="PS50125">
    <property type="entry name" value="GUANYLATE_CYCLASE_2"/>
    <property type="match status" value="1"/>
</dbReference>
<dbReference type="GO" id="GO:0004016">
    <property type="term" value="F:adenylate cyclase activity"/>
    <property type="evidence" value="ECO:0007669"/>
    <property type="project" value="TreeGrafter"/>
</dbReference>
<dbReference type="PANTHER" id="PTHR11920:SF335">
    <property type="entry name" value="GUANYLATE CYCLASE"/>
    <property type="match status" value="1"/>
</dbReference>
<evidence type="ECO:0000256" key="2">
    <source>
        <dbReference type="ARBA" id="ARBA00022692"/>
    </source>
</evidence>
<dbReference type="PANTHER" id="PTHR11920">
    <property type="entry name" value="GUANYLYL CYCLASE"/>
    <property type="match status" value="1"/>
</dbReference>
<dbReference type="Pfam" id="PF00211">
    <property type="entry name" value="Guanylate_cyc"/>
    <property type="match status" value="1"/>
</dbReference>
<keyword evidence="4" id="KW-1133">Transmembrane helix</keyword>
<feature type="region of interest" description="Disordered" evidence="7">
    <location>
        <begin position="1208"/>
        <end position="1236"/>
    </location>
</feature>
<evidence type="ECO:0000256" key="6">
    <source>
        <dbReference type="ARBA" id="ARBA00023239"/>
    </source>
</evidence>
<comment type="caution">
    <text evidence="9">The sequence shown here is derived from an EMBL/GenBank/DDBJ whole genome shotgun (WGS) entry which is preliminary data.</text>
</comment>
<feature type="region of interest" description="Disordered" evidence="7">
    <location>
        <begin position="1116"/>
        <end position="1192"/>
    </location>
</feature>
<dbReference type="EMBL" id="BEGY01000003">
    <property type="protein sequence ID" value="GAX73391.1"/>
    <property type="molecule type" value="Genomic_DNA"/>
</dbReference>
<feature type="compositionally biased region" description="Polar residues" evidence="7">
    <location>
        <begin position="972"/>
        <end position="998"/>
    </location>
</feature>
<dbReference type="GO" id="GO:0001653">
    <property type="term" value="F:peptide receptor activity"/>
    <property type="evidence" value="ECO:0007669"/>
    <property type="project" value="TreeGrafter"/>
</dbReference>
<dbReference type="Proteomes" id="UP000232323">
    <property type="component" value="Unassembled WGS sequence"/>
</dbReference>
<feature type="compositionally biased region" description="Polar residues" evidence="7">
    <location>
        <begin position="1183"/>
        <end position="1192"/>
    </location>
</feature>
<feature type="compositionally biased region" description="Polar residues" evidence="7">
    <location>
        <begin position="471"/>
        <end position="480"/>
    </location>
</feature>
<evidence type="ECO:0000256" key="7">
    <source>
        <dbReference type="SAM" id="MobiDB-lite"/>
    </source>
</evidence>
<dbReference type="GO" id="GO:0000166">
    <property type="term" value="F:nucleotide binding"/>
    <property type="evidence" value="ECO:0007669"/>
    <property type="project" value="UniProtKB-KW"/>
</dbReference>
<keyword evidence="2" id="KW-0812">Transmembrane</keyword>
<feature type="compositionally biased region" description="Low complexity" evidence="7">
    <location>
        <begin position="1149"/>
        <end position="1160"/>
    </location>
</feature>
<organism evidence="9 10">
    <name type="scientific">Chlamydomonas eustigma</name>
    <dbReference type="NCBI Taxonomy" id="1157962"/>
    <lineage>
        <taxon>Eukaryota</taxon>
        <taxon>Viridiplantae</taxon>
        <taxon>Chlorophyta</taxon>
        <taxon>core chlorophytes</taxon>
        <taxon>Chlorophyceae</taxon>
        <taxon>CS clade</taxon>
        <taxon>Chlamydomonadales</taxon>
        <taxon>Chlamydomonadaceae</taxon>
        <taxon>Chlamydomonas</taxon>
    </lineage>
</organism>
<evidence type="ECO:0000256" key="1">
    <source>
        <dbReference type="ARBA" id="ARBA00004370"/>
    </source>
</evidence>
<proteinExistence type="predicted"/>
<gene>
    <name evidence="9" type="ORF">CEUSTIGMA_g844.t1</name>
</gene>
<dbReference type="GO" id="GO:0005886">
    <property type="term" value="C:plasma membrane"/>
    <property type="evidence" value="ECO:0007669"/>
    <property type="project" value="TreeGrafter"/>
</dbReference>
<feature type="region of interest" description="Disordered" evidence="7">
    <location>
        <begin position="16"/>
        <end position="54"/>
    </location>
</feature>
<evidence type="ECO:0000256" key="4">
    <source>
        <dbReference type="ARBA" id="ARBA00022989"/>
    </source>
</evidence>
<evidence type="ECO:0000259" key="8">
    <source>
        <dbReference type="PROSITE" id="PS50125"/>
    </source>
</evidence>
<evidence type="ECO:0000256" key="5">
    <source>
        <dbReference type="ARBA" id="ARBA00023136"/>
    </source>
</evidence>
<dbReference type="SUPFAM" id="SSF55073">
    <property type="entry name" value="Nucleotide cyclase"/>
    <property type="match status" value="1"/>
</dbReference>
<dbReference type="CDD" id="cd07302">
    <property type="entry name" value="CHD"/>
    <property type="match status" value="1"/>
</dbReference>
<name>A0A250WRH1_9CHLO</name>
<comment type="subcellular location">
    <subcellularLocation>
        <location evidence="1">Membrane</location>
    </subcellularLocation>
</comment>
<keyword evidence="6" id="KW-0456">Lyase</keyword>
<evidence type="ECO:0000313" key="10">
    <source>
        <dbReference type="Proteomes" id="UP000232323"/>
    </source>
</evidence>
<dbReference type="InterPro" id="IPR029787">
    <property type="entry name" value="Nucleotide_cyclase"/>
</dbReference>
<feature type="region of interest" description="Disordered" evidence="7">
    <location>
        <begin position="1039"/>
        <end position="1058"/>
    </location>
</feature>
<dbReference type="OrthoDB" id="2107370at2759"/>
<feature type="compositionally biased region" description="Polar residues" evidence="7">
    <location>
        <begin position="1116"/>
        <end position="1148"/>
    </location>
</feature>
<dbReference type="GO" id="GO:0035556">
    <property type="term" value="P:intracellular signal transduction"/>
    <property type="evidence" value="ECO:0007669"/>
    <property type="project" value="InterPro"/>
</dbReference>
<feature type="region of interest" description="Disordered" evidence="7">
    <location>
        <begin position="1899"/>
        <end position="1926"/>
    </location>
</feature>
<feature type="compositionally biased region" description="Basic and acidic residues" evidence="7">
    <location>
        <begin position="1163"/>
        <end position="1174"/>
    </location>
</feature>
<dbReference type="InterPro" id="IPR050401">
    <property type="entry name" value="Cyclic_nucleotide_synthase"/>
</dbReference>
<dbReference type="GO" id="GO:0007168">
    <property type="term" value="P:receptor guanylyl cyclase signaling pathway"/>
    <property type="evidence" value="ECO:0007669"/>
    <property type="project" value="TreeGrafter"/>
</dbReference>
<feature type="region of interest" description="Disordered" evidence="7">
    <location>
        <begin position="468"/>
        <end position="493"/>
    </location>
</feature>
<protein>
    <recommendedName>
        <fullName evidence="8">Guanylate cyclase domain-containing protein</fullName>
    </recommendedName>
</protein>
<keyword evidence="5" id="KW-0472">Membrane</keyword>
<keyword evidence="10" id="KW-1185">Reference proteome</keyword>
<feature type="region of interest" description="Disordered" evidence="7">
    <location>
        <begin position="306"/>
        <end position="327"/>
    </location>
</feature>